<dbReference type="OrthoDB" id="3723194at2"/>
<dbReference type="EMBL" id="PYBW01000006">
    <property type="protein sequence ID" value="PYC88127.1"/>
    <property type="molecule type" value="Genomic_DNA"/>
</dbReference>
<evidence type="ECO:0000259" key="1">
    <source>
        <dbReference type="Pfam" id="PF01636"/>
    </source>
</evidence>
<dbReference type="GO" id="GO:0016740">
    <property type="term" value="F:transferase activity"/>
    <property type="evidence" value="ECO:0007669"/>
    <property type="project" value="UniProtKB-KW"/>
</dbReference>
<protein>
    <submittedName>
        <fullName evidence="2">Aminoglycoside phosphotransferase</fullName>
    </submittedName>
</protein>
<dbReference type="RefSeq" id="WP_110664705.1">
    <property type="nucleotide sequence ID" value="NZ_PYBW01000006.1"/>
</dbReference>
<dbReference type="SUPFAM" id="SSF56112">
    <property type="entry name" value="Protein kinase-like (PK-like)"/>
    <property type="match status" value="1"/>
</dbReference>
<keyword evidence="2" id="KW-0808">Transferase</keyword>
<accession>A0A2V4NW33</accession>
<dbReference type="Proteomes" id="UP000248039">
    <property type="component" value="Unassembled WGS sequence"/>
</dbReference>
<organism evidence="2 3">
    <name type="scientific">Streptomyces tateyamensis</name>
    <dbReference type="NCBI Taxonomy" id="565073"/>
    <lineage>
        <taxon>Bacteria</taxon>
        <taxon>Bacillati</taxon>
        <taxon>Actinomycetota</taxon>
        <taxon>Actinomycetes</taxon>
        <taxon>Kitasatosporales</taxon>
        <taxon>Streptomycetaceae</taxon>
        <taxon>Streptomyces</taxon>
    </lineage>
</organism>
<keyword evidence="3" id="KW-1185">Reference proteome</keyword>
<proteinExistence type="predicted"/>
<evidence type="ECO:0000313" key="2">
    <source>
        <dbReference type="EMBL" id="PYC88127.1"/>
    </source>
</evidence>
<dbReference type="Pfam" id="PF01636">
    <property type="entry name" value="APH"/>
    <property type="match status" value="1"/>
</dbReference>
<dbReference type="InterPro" id="IPR011009">
    <property type="entry name" value="Kinase-like_dom_sf"/>
</dbReference>
<dbReference type="AlphaFoldDB" id="A0A2V4NW33"/>
<dbReference type="InterPro" id="IPR002575">
    <property type="entry name" value="Aminoglycoside_PTrfase"/>
</dbReference>
<gene>
    <name evidence="2" type="ORF">C7C46_01380</name>
</gene>
<comment type="caution">
    <text evidence="2">The sequence shown here is derived from an EMBL/GenBank/DDBJ whole genome shotgun (WGS) entry which is preliminary data.</text>
</comment>
<name>A0A2V4NW33_9ACTN</name>
<sequence>MHTVFDEDRARRLLSVACTGAGLPEPARARLLALGENAVFDLGRPALVAKVGRDPVLAERAARELAVARWLDRSGIPVVRPADDLAEQPATAQGHPVTFWHRLAPAVRPANAADLGPLLRALHLLADPPAPPAPLPRRDLLAPVERWLGAAEGHLDPADADQLRALAADQAAAVAAQQPLLPPGVIHGDALPRNVHVGPGGPVLLDLETVADDLREHDLVVLALAHHRYGVPEREYLEFTRGYGWDVREWAGWPVLRAAREIAATAWLAQRVPGDPAVLAEFRHRMAGLREPGRAGRWHAV</sequence>
<evidence type="ECO:0000313" key="3">
    <source>
        <dbReference type="Proteomes" id="UP000248039"/>
    </source>
</evidence>
<feature type="domain" description="Aminoglycoside phosphotransferase" evidence="1">
    <location>
        <begin position="43"/>
        <end position="252"/>
    </location>
</feature>
<reference evidence="2 3" key="1">
    <citation type="submission" date="2018-03" db="EMBL/GenBank/DDBJ databases">
        <title>Bioinformatic expansion and discovery of thiopeptide antibiotics.</title>
        <authorList>
            <person name="Schwalen C.J."/>
            <person name="Hudson G.A."/>
            <person name="Mitchell D.A."/>
        </authorList>
    </citation>
    <scope>NUCLEOTIDE SEQUENCE [LARGE SCALE GENOMIC DNA]</scope>
    <source>
        <strain evidence="2 3">ATCC 21389</strain>
    </source>
</reference>
<dbReference type="Gene3D" id="3.90.1200.10">
    <property type="match status" value="1"/>
</dbReference>